<dbReference type="PRINTS" id="PR00385">
    <property type="entry name" value="P450"/>
</dbReference>
<evidence type="ECO:0000256" key="7">
    <source>
        <dbReference type="RuleBase" id="RU000461"/>
    </source>
</evidence>
<dbReference type="Pfam" id="PF00067">
    <property type="entry name" value="p450"/>
    <property type="match status" value="1"/>
</dbReference>
<dbReference type="InterPro" id="IPR050196">
    <property type="entry name" value="Cytochrome_P450_Monoox"/>
</dbReference>
<dbReference type="Gene3D" id="1.10.630.10">
    <property type="entry name" value="Cytochrome P450"/>
    <property type="match status" value="1"/>
</dbReference>
<evidence type="ECO:0000256" key="6">
    <source>
        <dbReference type="ARBA" id="ARBA00023033"/>
    </source>
</evidence>
<reference evidence="8 9" key="1">
    <citation type="submission" date="2023-11" db="EMBL/GenBank/DDBJ databases">
        <title>Arctic aerobic anoxygenic photoheterotroph Sediminicoccus rosea KRV36 adapts its photosynthesis to long days of polar summer.</title>
        <authorList>
            <person name="Tomasch J."/>
            <person name="Kopejtka K."/>
            <person name="Bily T."/>
            <person name="Gardiner A.T."/>
            <person name="Gardian Z."/>
            <person name="Shivaramu S."/>
            <person name="Koblizek M."/>
            <person name="Engelhardt F."/>
            <person name="Kaftan D."/>
        </authorList>
    </citation>
    <scope>NUCLEOTIDE SEQUENCE [LARGE SCALE GENOMIC DNA]</scope>
    <source>
        <strain evidence="8 9">R-30</strain>
    </source>
</reference>
<gene>
    <name evidence="8" type="ORF">R9Z33_03385</name>
</gene>
<protein>
    <submittedName>
        <fullName evidence="8">Cytochrome P450</fullName>
    </submittedName>
</protein>
<accession>A0ABZ0PJM3</accession>
<dbReference type="Proteomes" id="UP001305521">
    <property type="component" value="Chromosome"/>
</dbReference>
<sequence>MTTSTDFLPPRPAAPARFPRGMRALYASATDLLSLFPETAFRHRMMPFSAISQRVLIVNEPEMVRRVFITGRAEFEAKSRHFRQALEPVIGDSMFLNSGEVWLTRRALMAKLLHPSRTPGFHPLFVQGAEELARSWNGRVDVAAGFAAATALAVMRALFGDAARPEDAAKLARSFTAYEGAVLAVDFAHVFGLPEKLTGWQFHTARRHARAIRRLCSACIAAAGPDVGGLFGELRAALAEDGRPLLDPTQLINEVAMLLLAGSETSANVLTWTVYLLALHQPTRERVLAELGAVLGGRAPEASELNALPFTKAVIQEAMRLYPPVPYLSREAARAERIAGIQVKPGETVMALPWLLHRNEHLWEAPHAFRPERFLPDAPQKPPQFGYLPFSIGPRVCAGASFAMAEMLVFMAVLLPRLDFSIPPGAAPVPRARLTLRPRGGMPLMVTPR</sequence>
<keyword evidence="4 7" id="KW-0560">Oxidoreductase</keyword>
<evidence type="ECO:0000256" key="1">
    <source>
        <dbReference type="ARBA" id="ARBA00010617"/>
    </source>
</evidence>
<evidence type="ECO:0000256" key="4">
    <source>
        <dbReference type="ARBA" id="ARBA00023002"/>
    </source>
</evidence>
<keyword evidence="9" id="KW-1185">Reference proteome</keyword>
<proteinExistence type="inferred from homology"/>
<dbReference type="InterPro" id="IPR001128">
    <property type="entry name" value="Cyt_P450"/>
</dbReference>
<dbReference type="InterPro" id="IPR017972">
    <property type="entry name" value="Cyt_P450_CS"/>
</dbReference>
<dbReference type="PROSITE" id="PS00086">
    <property type="entry name" value="CYTOCHROME_P450"/>
    <property type="match status" value="1"/>
</dbReference>
<evidence type="ECO:0000313" key="9">
    <source>
        <dbReference type="Proteomes" id="UP001305521"/>
    </source>
</evidence>
<name>A0ABZ0PJM3_9PROT</name>
<comment type="similarity">
    <text evidence="1 7">Belongs to the cytochrome P450 family.</text>
</comment>
<evidence type="ECO:0000256" key="2">
    <source>
        <dbReference type="ARBA" id="ARBA00022617"/>
    </source>
</evidence>
<dbReference type="PANTHER" id="PTHR24291:SF50">
    <property type="entry name" value="BIFUNCTIONAL ALBAFLAVENONE MONOOXYGENASE_TERPENE SYNTHASE"/>
    <property type="match status" value="1"/>
</dbReference>
<evidence type="ECO:0000256" key="5">
    <source>
        <dbReference type="ARBA" id="ARBA00023004"/>
    </source>
</evidence>
<keyword evidence="3 7" id="KW-0479">Metal-binding</keyword>
<dbReference type="PANTHER" id="PTHR24291">
    <property type="entry name" value="CYTOCHROME P450 FAMILY 4"/>
    <property type="match status" value="1"/>
</dbReference>
<dbReference type="EMBL" id="CP137852">
    <property type="protein sequence ID" value="WPB85923.1"/>
    <property type="molecule type" value="Genomic_DNA"/>
</dbReference>
<keyword evidence="6 7" id="KW-0503">Monooxygenase</keyword>
<keyword evidence="5 7" id="KW-0408">Iron</keyword>
<evidence type="ECO:0000313" key="8">
    <source>
        <dbReference type="EMBL" id="WPB85923.1"/>
    </source>
</evidence>
<keyword evidence="2 7" id="KW-0349">Heme</keyword>
<evidence type="ECO:0000256" key="3">
    <source>
        <dbReference type="ARBA" id="ARBA00022723"/>
    </source>
</evidence>
<dbReference type="RefSeq" id="WP_318649901.1">
    <property type="nucleotide sequence ID" value="NZ_CP137852.1"/>
</dbReference>
<dbReference type="PRINTS" id="PR00463">
    <property type="entry name" value="EP450I"/>
</dbReference>
<dbReference type="InterPro" id="IPR036396">
    <property type="entry name" value="Cyt_P450_sf"/>
</dbReference>
<dbReference type="SUPFAM" id="SSF48264">
    <property type="entry name" value="Cytochrome P450"/>
    <property type="match status" value="1"/>
</dbReference>
<dbReference type="InterPro" id="IPR002401">
    <property type="entry name" value="Cyt_P450_E_grp-I"/>
</dbReference>
<organism evidence="8 9">
    <name type="scientific">Sediminicoccus rosea</name>
    <dbReference type="NCBI Taxonomy" id="1225128"/>
    <lineage>
        <taxon>Bacteria</taxon>
        <taxon>Pseudomonadati</taxon>
        <taxon>Pseudomonadota</taxon>
        <taxon>Alphaproteobacteria</taxon>
        <taxon>Acetobacterales</taxon>
        <taxon>Roseomonadaceae</taxon>
        <taxon>Sediminicoccus</taxon>
    </lineage>
</organism>